<dbReference type="EMBL" id="CAJGYM010000008">
    <property type="protein sequence ID" value="CAD6188329.1"/>
    <property type="molecule type" value="Genomic_DNA"/>
</dbReference>
<evidence type="ECO:0000313" key="1">
    <source>
        <dbReference type="EMBL" id="CAD6188329.1"/>
    </source>
</evidence>
<protein>
    <submittedName>
        <fullName evidence="1">Uncharacterized protein</fullName>
    </submittedName>
</protein>
<reference evidence="1" key="1">
    <citation type="submission" date="2020-10" db="EMBL/GenBank/DDBJ databases">
        <authorList>
            <person name="Kikuchi T."/>
        </authorList>
    </citation>
    <scope>NUCLEOTIDE SEQUENCE</scope>
    <source>
        <strain evidence="1">NKZ352</strain>
    </source>
</reference>
<organism evidence="1 2">
    <name type="scientific">Caenorhabditis auriculariae</name>
    <dbReference type="NCBI Taxonomy" id="2777116"/>
    <lineage>
        <taxon>Eukaryota</taxon>
        <taxon>Metazoa</taxon>
        <taxon>Ecdysozoa</taxon>
        <taxon>Nematoda</taxon>
        <taxon>Chromadorea</taxon>
        <taxon>Rhabditida</taxon>
        <taxon>Rhabditina</taxon>
        <taxon>Rhabditomorpha</taxon>
        <taxon>Rhabditoidea</taxon>
        <taxon>Rhabditidae</taxon>
        <taxon>Peloderinae</taxon>
        <taxon>Caenorhabditis</taxon>
    </lineage>
</organism>
<name>A0A8S1GY22_9PELO</name>
<proteinExistence type="predicted"/>
<dbReference type="AlphaFoldDB" id="A0A8S1GY22"/>
<comment type="caution">
    <text evidence="1">The sequence shown here is derived from an EMBL/GenBank/DDBJ whole genome shotgun (WGS) entry which is preliminary data.</text>
</comment>
<keyword evidence="2" id="KW-1185">Reference proteome</keyword>
<gene>
    <name evidence="1" type="ORF">CAUJ_LOCUS4248</name>
</gene>
<dbReference type="Proteomes" id="UP000835052">
    <property type="component" value="Unassembled WGS sequence"/>
</dbReference>
<evidence type="ECO:0000313" key="2">
    <source>
        <dbReference type="Proteomes" id="UP000835052"/>
    </source>
</evidence>
<accession>A0A8S1GY22</accession>
<sequence>MENKLPSILLSTRRLKRSWNDERQRNAKITRFDGTDSLRFVASRCRMTWADRRPSQVADSWSPMNRISKKQPLGLLPILSRALAGAQKDTRSHIGKFVSLATQLSAFRAKDLRDDILHANFPSRIFDSSFPVRIPASQRIC</sequence>